<feature type="region of interest" description="Disordered" evidence="1">
    <location>
        <begin position="72"/>
        <end position="99"/>
    </location>
</feature>
<dbReference type="AlphaFoldDB" id="A0AAD3TDY5"/>
<gene>
    <name evidence="2" type="ORF">Nepgr_030136</name>
</gene>
<reference evidence="2" key="1">
    <citation type="submission" date="2023-05" db="EMBL/GenBank/DDBJ databases">
        <title>Nepenthes gracilis genome sequencing.</title>
        <authorList>
            <person name="Fukushima K."/>
        </authorList>
    </citation>
    <scope>NUCLEOTIDE SEQUENCE</scope>
    <source>
        <strain evidence="2">SING2019-196</strain>
    </source>
</reference>
<keyword evidence="3" id="KW-1185">Reference proteome</keyword>
<accession>A0AAD3TDY5</accession>
<evidence type="ECO:0000313" key="3">
    <source>
        <dbReference type="Proteomes" id="UP001279734"/>
    </source>
</evidence>
<protein>
    <submittedName>
        <fullName evidence="2">Uncharacterized protein</fullName>
    </submittedName>
</protein>
<name>A0AAD3TDY5_NEPGR</name>
<evidence type="ECO:0000256" key="1">
    <source>
        <dbReference type="SAM" id="MobiDB-lite"/>
    </source>
</evidence>
<sequence length="118" mass="12850">MPASQAVKSNLAADSIMVDPHLGCSGWPCHGSSSIQATTRRPQVKRGLYAPLSTTRKQAVDILFGWVNKRKGSCQSLEDPPQQDEVHPTKQKSGLKNVEPSALEGIQNTLLWTRVSQA</sequence>
<evidence type="ECO:0000313" key="2">
    <source>
        <dbReference type="EMBL" id="GMH28293.1"/>
    </source>
</evidence>
<dbReference type="Proteomes" id="UP001279734">
    <property type="component" value="Unassembled WGS sequence"/>
</dbReference>
<dbReference type="EMBL" id="BSYO01000034">
    <property type="protein sequence ID" value="GMH28293.1"/>
    <property type="molecule type" value="Genomic_DNA"/>
</dbReference>
<proteinExistence type="predicted"/>
<comment type="caution">
    <text evidence="2">The sequence shown here is derived from an EMBL/GenBank/DDBJ whole genome shotgun (WGS) entry which is preliminary data.</text>
</comment>
<organism evidence="2 3">
    <name type="scientific">Nepenthes gracilis</name>
    <name type="common">Slender pitcher plant</name>
    <dbReference type="NCBI Taxonomy" id="150966"/>
    <lineage>
        <taxon>Eukaryota</taxon>
        <taxon>Viridiplantae</taxon>
        <taxon>Streptophyta</taxon>
        <taxon>Embryophyta</taxon>
        <taxon>Tracheophyta</taxon>
        <taxon>Spermatophyta</taxon>
        <taxon>Magnoliopsida</taxon>
        <taxon>eudicotyledons</taxon>
        <taxon>Gunneridae</taxon>
        <taxon>Pentapetalae</taxon>
        <taxon>Caryophyllales</taxon>
        <taxon>Nepenthaceae</taxon>
        <taxon>Nepenthes</taxon>
    </lineage>
</organism>